<evidence type="ECO:0000313" key="2">
    <source>
        <dbReference type="EMBL" id="KOX78062.1"/>
    </source>
</evidence>
<keyword evidence="3" id="KW-1185">Reference proteome</keyword>
<accession>A0A0N0BIR8</accession>
<evidence type="ECO:0000313" key="3">
    <source>
        <dbReference type="Proteomes" id="UP000053105"/>
    </source>
</evidence>
<dbReference type="AlphaFoldDB" id="A0A0N0BIR8"/>
<gene>
    <name evidence="2" type="ORF">WN51_05950</name>
</gene>
<evidence type="ECO:0000256" key="1">
    <source>
        <dbReference type="SAM" id="MobiDB-lite"/>
    </source>
</evidence>
<name>A0A0N0BIR8_9HYME</name>
<dbReference type="Proteomes" id="UP000053105">
    <property type="component" value="Unassembled WGS sequence"/>
</dbReference>
<protein>
    <submittedName>
        <fullName evidence="2">Uncharacterized protein</fullName>
    </submittedName>
</protein>
<feature type="region of interest" description="Disordered" evidence="1">
    <location>
        <begin position="699"/>
        <end position="728"/>
    </location>
</feature>
<proteinExistence type="predicted"/>
<feature type="compositionally biased region" description="Basic and acidic residues" evidence="1">
    <location>
        <begin position="704"/>
        <end position="728"/>
    </location>
</feature>
<reference evidence="2 3" key="1">
    <citation type="submission" date="2015-07" db="EMBL/GenBank/DDBJ databases">
        <title>The genome of Melipona quadrifasciata.</title>
        <authorList>
            <person name="Pan H."/>
            <person name="Kapheim K."/>
        </authorList>
    </citation>
    <scope>NUCLEOTIDE SEQUENCE [LARGE SCALE GENOMIC DNA]</scope>
    <source>
        <strain evidence="2">0111107301</strain>
        <tissue evidence="2">Whole body</tissue>
    </source>
</reference>
<sequence length="982" mass="112801">MESELRGAQHISGNRTDKSTSYIDVVGELSIQQRFVMDSALSCDKSGQLNSTRQASCKKLKSRSQMVKLTINDRNNNIIVIHFPRQWIPADLSDAGISGKFDRLMREACSSIVARDVVRFVVQQKSSLVHAVFQQNEFDGSIFGKHEKLVSFNISEMERYGNKLKGKYVMCRKRNGRRGMQEMCNKRLASFYQCFKLDDHQTKYLECDWPTGRIEFQQVNFDVKSALNKLNKSHHNQVYNYAATVLTSNVSSLLNRERERRLMSQIDFATSELNALCFISDHPSQPLELATILETCSTAYSPPSAFAFYQKQSAKAERPSLPSTLSSTSVRTSEASISHVDNTTSRIKLFKLATFKNLVSSGNGAVRLMNRFANINFTTDEDVKFWGPFFFAEQSKIFFELFGVMKVDRQLPKREVLERFCSSLRHFVSIIKENRTMCSNRIHLCKTRASEGEGSSDRLARLARKNEPKKRFFGWPWVVFVGTRELDKTNNATSAKHLFALSVISIHGVNTAQSREASQTKRKKKHAKALCIMAGRRGCGGSSLTACSGEITGSLRKASFIPASQQTSNRANDRFGRRLIVGKVASTKRVISTQVTLKTAVEEKKLAKILENTKLEVLERLENQKLFIDIPCFSNKSRNVEKYVARVEKEILTNRRMKFPAFWNLLLGTDIWNMWHVDSKSEEDLLIYMYEKRKDLNDSGEPIAEEKRRQEAGQGIKEKEEKNRRDTKAKTKLELQWLKSNQIGVETFPKFNKTCPVERQSTTSITILTPRRDCKKTKWNSAAVNLVHHVIVSESTEEQDQDQRECLHALHYWPIESKILNFNKQQTRLLSYASVASLVLCLCKLYPSTCKNVEELYHRKETGSSGVVVSMKMNIDENDHLINTSSYLTRPRVTSKYIISSTFDQMAKPIVRQRFRTSNSESPTMDNEETGWKEYLSVRKEKREKHRIRSYFREGSTVITRFDEKYQSVELEDWIIRRPSTT</sequence>
<organism evidence="2 3">
    <name type="scientific">Melipona quadrifasciata</name>
    <dbReference type="NCBI Taxonomy" id="166423"/>
    <lineage>
        <taxon>Eukaryota</taxon>
        <taxon>Metazoa</taxon>
        <taxon>Ecdysozoa</taxon>
        <taxon>Arthropoda</taxon>
        <taxon>Hexapoda</taxon>
        <taxon>Insecta</taxon>
        <taxon>Pterygota</taxon>
        <taxon>Neoptera</taxon>
        <taxon>Endopterygota</taxon>
        <taxon>Hymenoptera</taxon>
        <taxon>Apocrita</taxon>
        <taxon>Aculeata</taxon>
        <taxon>Apoidea</taxon>
        <taxon>Anthophila</taxon>
        <taxon>Apidae</taxon>
        <taxon>Melipona</taxon>
    </lineage>
</organism>
<dbReference type="EMBL" id="KQ435727">
    <property type="protein sequence ID" value="KOX78062.1"/>
    <property type="molecule type" value="Genomic_DNA"/>
</dbReference>